<reference evidence="7 8" key="1">
    <citation type="submission" date="2021-08" db="EMBL/GenBank/DDBJ databases">
        <title>Draft Genome Sequence of Phanerochaete sordida strain YK-624.</title>
        <authorList>
            <person name="Mori T."/>
            <person name="Dohra H."/>
            <person name="Suzuki T."/>
            <person name="Kawagishi H."/>
            <person name="Hirai H."/>
        </authorList>
    </citation>
    <scope>NUCLEOTIDE SEQUENCE [LARGE SCALE GENOMIC DNA]</scope>
    <source>
        <strain evidence="7 8">YK-624</strain>
    </source>
</reference>
<organism evidence="7 8">
    <name type="scientific">Phanerochaete sordida</name>
    <dbReference type="NCBI Taxonomy" id="48140"/>
    <lineage>
        <taxon>Eukaryota</taxon>
        <taxon>Fungi</taxon>
        <taxon>Dikarya</taxon>
        <taxon>Basidiomycota</taxon>
        <taxon>Agaricomycotina</taxon>
        <taxon>Agaricomycetes</taxon>
        <taxon>Polyporales</taxon>
        <taxon>Phanerochaetaceae</taxon>
        <taxon>Phanerochaete</taxon>
    </lineage>
</organism>
<dbReference type="PANTHER" id="PTHR43851:SF3">
    <property type="entry name" value="COENZYME Q8"/>
    <property type="match status" value="1"/>
</dbReference>
<dbReference type="InterPro" id="IPR051409">
    <property type="entry name" value="Atypical_kinase_ADCK"/>
</dbReference>
<evidence type="ECO:0000256" key="4">
    <source>
        <dbReference type="ARBA" id="ARBA00022840"/>
    </source>
</evidence>
<evidence type="ECO:0000256" key="3">
    <source>
        <dbReference type="ARBA" id="ARBA00022741"/>
    </source>
</evidence>
<evidence type="ECO:0000313" key="8">
    <source>
        <dbReference type="Proteomes" id="UP000703269"/>
    </source>
</evidence>
<dbReference type="Pfam" id="PF03109">
    <property type="entry name" value="ABC1"/>
    <property type="match status" value="1"/>
</dbReference>
<dbReference type="InterPro" id="IPR004147">
    <property type="entry name" value="ABC1_dom"/>
</dbReference>
<feature type="domain" description="ABC1 atypical kinase-like" evidence="6">
    <location>
        <begin position="303"/>
        <end position="553"/>
    </location>
</feature>
<dbReference type="InterPro" id="IPR011009">
    <property type="entry name" value="Kinase-like_dom_sf"/>
</dbReference>
<dbReference type="CDD" id="cd13970">
    <property type="entry name" value="ABC1_ADCK3"/>
    <property type="match status" value="1"/>
</dbReference>
<dbReference type="SUPFAM" id="SSF56112">
    <property type="entry name" value="Protein kinase-like (PK-like)"/>
    <property type="match status" value="1"/>
</dbReference>
<dbReference type="AlphaFoldDB" id="A0A9P3G783"/>
<dbReference type="GO" id="GO:0006744">
    <property type="term" value="P:ubiquinone biosynthetic process"/>
    <property type="evidence" value="ECO:0007669"/>
    <property type="project" value="TreeGrafter"/>
</dbReference>
<keyword evidence="8" id="KW-1185">Reference proteome</keyword>
<dbReference type="InterPro" id="IPR034646">
    <property type="entry name" value="ADCK3_dom"/>
</dbReference>
<dbReference type="OrthoDB" id="201153at2759"/>
<feature type="region of interest" description="Disordered" evidence="5">
    <location>
        <begin position="37"/>
        <end position="92"/>
    </location>
</feature>
<proteinExistence type="inferred from homology"/>
<gene>
    <name evidence="7" type="ORF">PsYK624_051670</name>
</gene>
<protein>
    <submittedName>
        <fullName evidence="7">ABC1-domain-containing protein</fullName>
    </submittedName>
</protein>
<dbReference type="EMBL" id="BPQB01000011">
    <property type="protein sequence ID" value="GJE89075.1"/>
    <property type="molecule type" value="Genomic_DNA"/>
</dbReference>
<name>A0A9P3G783_9APHY</name>
<sequence length="663" mass="72694">MPPGPAYNWYCAAHSVLEILGHAAHIRASQAEASAARVLRRDARRPRRQEKDDVENSPALILKESPAAASRPNAKARGMPTPDSGTSSAAEASLAAQLLATPDTQQSAAWKVPLPATPVSRPTSLETAPASVVRQHAPELSTTTRKAGASSKPTFDFPQPAVSPTSRIESLSLGRVTPAVTEAQPDSAESSVVTGIPDSSLNIPEPTPARKLQSSKVPSSRLGRLFHYGGLAASLGYGAASELIRRSTGNSDQHSSLMMTEGNIKRLVSKLTQMRGAALKLGQFMSIQDSHVLPPEVEEIFRRVQDSAHYMPDWQMEEVMSTSLGPSWMDHFASFDRTPFAAASIGQVHAAMLAASASPTGKEEPVAVKIQFPNIANSIESDLGYVKLLLTAGRLLPKGLFLDKTIAVMKEELADECDYAREGAFMTRFGDAAHLGGDSRFKVPWVWERSTQRVLVMERVAGKSVGGQVVEGMSKVDRNEIATRIIDLCLRELFVFRAMQTDPNWTNFLWNERTRQVELVDFGATREYSKEFIDSWLRLLSAAAADDREACIEWSRRVGYLTGEENELMLDAHVTSMTLLAIPFRASTPQPFSFGQGSTWADITAKIREQIPVMLQHRLTPPPRETYSLNRKLSGAFLLAARLDAEVDTKRLWDGVVKGYRFN</sequence>
<dbReference type="GO" id="GO:0005524">
    <property type="term" value="F:ATP binding"/>
    <property type="evidence" value="ECO:0007669"/>
    <property type="project" value="UniProtKB-KW"/>
</dbReference>
<feature type="region of interest" description="Disordered" evidence="5">
    <location>
        <begin position="118"/>
        <end position="164"/>
    </location>
</feature>
<evidence type="ECO:0000256" key="5">
    <source>
        <dbReference type="SAM" id="MobiDB-lite"/>
    </source>
</evidence>
<evidence type="ECO:0000256" key="2">
    <source>
        <dbReference type="ARBA" id="ARBA00022679"/>
    </source>
</evidence>
<evidence type="ECO:0000313" key="7">
    <source>
        <dbReference type="EMBL" id="GJE89075.1"/>
    </source>
</evidence>
<dbReference type="PANTHER" id="PTHR43851">
    <property type="match status" value="1"/>
</dbReference>
<feature type="compositionally biased region" description="Polar residues" evidence="5">
    <location>
        <begin position="187"/>
        <end position="202"/>
    </location>
</feature>
<comment type="similarity">
    <text evidence="1">Belongs to the protein kinase superfamily. ADCK protein kinase family.</text>
</comment>
<keyword evidence="3" id="KW-0547">Nucleotide-binding</keyword>
<accession>A0A9P3G783</accession>
<dbReference type="GO" id="GO:0016740">
    <property type="term" value="F:transferase activity"/>
    <property type="evidence" value="ECO:0007669"/>
    <property type="project" value="UniProtKB-KW"/>
</dbReference>
<keyword evidence="4" id="KW-0067">ATP-binding</keyword>
<evidence type="ECO:0000256" key="1">
    <source>
        <dbReference type="ARBA" id="ARBA00009670"/>
    </source>
</evidence>
<feature type="region of interest" description="Disordered" evidence="5">
    <location>
        <begin position="180"/>
        <end position="216"/>
    </location>
</feature>
<dbReference type="Proteomes" id="UP000703269">
    <property type="component" value="Unassembled WGS sequence"/>
</dbReference>
<keyword evidence="2" id="KW-0808">Transferase</keyword>
<comment type="caution">
    <text evidence="7">The sequence shown here is derived from an EMBL/GenBank/DDBJ whole genome shotgun (WGS) entry which is preliminary data.</text>
</comment>
<evidence type="ECO:0000259" key="6">
    <source>
        <dbReference type="Pfam" id="PF03109"/>
    </source>
</evidence>